<name>A0A9P4K1G8_9PLEO</name>
<dbReference type="InterPro" id="IPR036291">
    <property type="entry name" value="NAD(P)-bd_dom_sf"/>
</dbReference>
<evidence type="ECO:0000313" key="4">
    <source>
        <dbReference type="EMBL" id="KAF2258430.1"/>
    </source>
</evidence>
<dbReference type="OrthoDB" id="9992527at2759"/>
<dbReference type="CDD" id="cd08249">
    <property type="entry name" value="enoyl_reductase_like"/>
    <property type="match status" value="1"/>
</dbReference>
<dbReference type="Gene3D" id="3.90.180.10">
    <property type="entry name" value="Medium-chain alcohol dehydrogenases, catalytic domain"/>
    <property type="match status" value="1"/>
</dbReference>
<feature type="domain" description="Alcohol dehydrogenase-like C-terminal" evidence="3">
    <location>
        <begin position="152"/>
        <end position="227"/>
    </location>
</feature>
<dbReference type="AlphaFoldDB" id="A0A9P4K1G8"/>
<gene>
    <name evidence="4" type="ORF">CC78DRAFT_117211</name>
</gene>
<dbReference type="Proteomes" id="UP000800093">
    <property type="component" value="Unassembled WGS sequence"/>
</dbReference>
<dbReference type="GO" id="GO:0016651">
    <property type="term" value="F:oxidoreductase activity, acting on NAD(P)H"/>
    <property type="evidence" value="ECO:0007669"/>
    <property type="project" value="InterPro"/>
</dbReference>
<comment type="caution">
    <text evidence="4">The sequence shown here is derived from an EMBL/GenBank/DDBJ whole genome shotgun (WGS) entry which is preliminary data.</text>
</comment>
<dbReference type="SUPFAM" id="SSF50129">
    <property type="entry name" value="GroES-like"/>
    <property type="match status" value="1"/>
</dbReference>
<sequence length="329" mass="35772">MATQRALLVSKIGKPVVSTSDWPIPSPRTKQLQIRVTTAGLNPHDWKARDRGPGVTRFKVGDFVFSQGNLEKGSLQRGLQQYAVVDEDFTAKVPTGFTDDEAITLPTNIIASLVALFDPANLNIPAPWTEEAKAFDYTGMQILIIGGGSNCGRFAIQLAKLAGIGEIVVVGGTEEQLGKLGATHVLDRHGGHDVVLERIRQVVGDGLLYAFDAVNDPTGQHLGINALSNSMKGSLARLVPYDPAGVLEESKIHDKVASYEIKNVFGASPLHPVLTKPFWERVEQYLVQHKIVPGPYAVEQGLDADKVNEVLDRYGEGQPVKHTHFRIST</sequence>
<evidence type="ECO:0000259" key="3">
    <source>
        <dbReference type="Pfam" id="PF00107"/>
    </source>
</evidence>
<protein>
    <submittedName>
        <fullName evidence="4">Alcohol dehydrogenase</fullName>
    </submittedName>
</protein>
<dbReference type="InterPro" id="IPR013149">
    <property type="entry name" value="ADH-like_C"/>
</dbReference>
<organism evidence="4 5">
    <name type="scientific">Lojkania enalia</name>
    <dbReference type="NCBI Taxonomy" id="147567"/>
    <lineage>
        <taxon>Eukaryota</taxon>
        <taxon>Fungi</taxon>
        <taxon>Dikarya</taxon>
        <taxon>Ascomycota</taxon>
        <taxon>Pezizomycotina</taxon>
        <taxon>Dothideomycetes</taxon>
        <taxon>Pleosporomycetidae</taxon>
        <taxon>Pleosporales</taxon>
        <taxon>Pleosporales incertae sedis</taxon>
        <taxon>Lojkania</taxon>
    </lineage>
</organism>
<reference evidence="5" key="1">
    <citation type="journal article" date="2020" name="Stud. Mycol.">
        <title>101 Dothideomycetes genomes: A test case for predicting lifestyles and emergence of pathogens.</title>
        <authorList>
            <person name="Haridas S."/>
            <person name="Albert R."/>
            <person name="Binder M."/>
            <person name="Bloem J."/>
            <person name="LaButti K."/>
            <person name="Salamov A."/>
            <person name="Andreopoulos B."/>
            <person name="Baker S."/>
            <person name="Barry K."/>
            <person name="Bills G."/>
            <person name="Bluhm B."/>
            <person name="Cannon C."/>
            <person name="Castanera R."/>
            <person name="Culley D."/>
            <person name="Daum C."/>
            <person name="Ezra D."/>
            <person name="Gonzalez J."/>
            <person name="Henrissat B."/>
            <person name="Kuo A."/>
            <person name="Liang C."/>
            <person name="Lipzen A."/>
            <person name="Lutzoni F."/>
            <person name="Magnuson J."/>
            <person name="Mondo S."/>
            <person name="Nolan M."/>
            <person name="Ohm R."/>
            <person name="Pangilinan J."/>
            <person name="Park H.-J."/>
            <person name="Ramirez L."/>
            <person name="Alfaro M."/>
            <person name="Sun H."/>
            <person name="Tritt A."/>
            <person name="Yoshinaga Y."/>
            <person name="Zwiers L.-H."/>
            <person name="Turgeon B."/>
            <person name="Goodwin S."/>
            <person name="Spatafora J."/>
            <person name="Crous P."/>
            <person name="Grigoriev I."/>
        </authorList>
    </citation>
    <scope>NUCLEOTIDE SEQUENCE [LARGE SCALE GENOMIC DNA]</scope>
    <source>
        <strain evidence="5">CBS 304.66</strain>
    </source>
</reference>
<dbReference type="PANTHER" id="PTHR45348:SF2">
    <property type="entry name" value="ZINC-TYPE ALCOHOL DEHYDROGENASE-LIKE PROTEIN C2E1P3.01"/>
    <property type="match status" value="1"/>
</dbReference>
<evidence type="ECO:0000313" key="5">
    <source>
        <dbReference type="Proteomes" id="UP000800093"/>
    </source>
</evidence>
<evidence type="ECO:0000256" key="2">
    <source>
        <dbReference type="ARBA" id="ARBA00023002"/>
    </source>
</evidence>
<proteinExistence type="inferred from homology"/>
<comment type="similarity">
    <text evidence="1">Belongs to the zinc-containing alcohol dehydrogenase family.</text>
</comment>
<dbReference type="SUPFAM" id="SSF51735">
    <property type="entry name" value="NAD(P)-binding Rossmann-fold domains"/>
    <property type="match status" value="1"/>
</dbReference>
<dbReference type="InterPro" id="IPR047122">
    <property type="entry name" value="Trans-enoyl_RdTase-like"/>
</dbReference>
<keyword evidence="2" id="KW-0560">Oxidoreductase</keyword>
<dbReference type="InterPro" id="IPR011032">
    <property type="entry name" value="GroES-like_sf"/>
</dbReference>
<dbReference type="Gene3D" id="3.40.50.720">
    <property type="entry name" value="NAD(P)-binding Rossmann-like Domain"/>
    <property type="match status" value="1"/>
</dbReference>
<dbReference type="Pfam" id="PF00107">
    <property type="entry name" value="ADH_zinc_N"/>
    <property type="match status" value="1"/>
</dbReference>
<dbReference type="PANTHER" id="PTHR45348">
    <property type="entry name" value="HYPOTHETICAL OXIDOREDUCTASE (EUROFUNG)"/>
    <property type="match status" value="1"/>
</dbReference>
<dbReference type="EMBL" id="ML986765">
    <property type="protein sequence ID" value="KAF2258430.1"/>
    <property type="molecule type" value="Genomic_DNA"/>
</dbReference>
<evidence type="ECO:0000256" key="1">
    <source>
        <dbReference type="ARBA" id="ARBA00008072"/>
    </source>
</evidence>
<accession>A0A9P4K1G8</accession>
<keyword evidence="5" id="KW-1185">Reference proteome</keyword>